<sequence length="195" mass="21211">MARAKFLLFLLPLVSHLLAFAVSASGGESSDGLPDILLPSSKQGQGHMKMLRFPAFRFYWHDTSRGSDPTAVLVAQGPTQTKTGFGMVRVMDDPLTVGPDRSSYLIGKSQGIYVSADKQTVGLLMVMTFTFTLGNYAGSSLTVVGRNELKQQVREMPITGGTGLFRFAQGYVQARTTSSDPTIGYTVVEYTCYFI</sequence>
<dbReference type="Gene3D" id="2.40.480.10">
    <property type="entry name" value="Allene oxide cyclase-like"/>
    <property type="match status" value="1"/>
</dbReference>
<dbReference type="Proteomes" id="UP001418222">
    <property type="component" value="Unassembled WGS sequence"/>
</dbReference>
<comment type="similarity">
    <text evidence="1 4">Belongs to the plant dirigent protein family.</text>
</comment>
<protein>
    <recommendedName>
        <fullName evidence="4">Dirigent protein</fullName>
    </recommendedName>
</protein>
<feature type="signal peptide" evidence="4">
    <location>
        <begin position="1"/>
        <end position="19"/>
    </location>
</feature>
<reference evidence="5 6" key="1">
    <citation type="journal article" date="2022" name="Nat. Plants">
        <title>Genomes of leafy and leafless Platanthera orchids illuminate the evolution of mycoheterotrophy.</title>
        <authorList>
            <person name="Li M.H."/>
            <person name="Liu K.W."/>
            <person name="Li Z."/>
            <person name="Lu H.C."/>
            <person name="Ye Q.L."/>
            <person name="Zhang D."/>
            <person name="Wang J.Y."/>
            <person name="Li Y.F."/>
            <person name="Zhong Z.M."/>
            <person name="Liu X."/>
            <person name="Yu X."/>
            <person name="Liu D.K."/>
            <person name="Tu X.D."/>
            <person name="Liu B."/>
            <person name="Hao Y."/>
            <person name="Liao X.Y."/>
            <person name="Jiang Y.T."/>
            <person name="Sun W.H."/>
            <person name="Chen J."/>
            <person name="Chen Y.Q."/>
            <person name="Ai Y."/>
            <person name="Zhai J.W."/>
            <person name="Wu S.S."/>
            <person name="Zhou Z."/>
            <person name="Hsiao Y.Y."/>
            <person name="Wu W.L."/>
            <person name="Chen Y.Y."/>
            <person name="Lin Y.F."/>
            <person name="Hsu J.L."/>
            <person name="Li C.Y."/>
            <person name="Wang Z.W."/>
            <person name="Zhao X."/>
            <person name="Zhong W.Y."/>
            <person name="Ma X.K."/>
            <person name="Ma L."/>
            <person name="Huang J."/>
            <person name="Chen G.Z."/>
            <person name="Huang M.Z."/>
            <person name="Huang L."/>
            <person name="Peng D.H."/>
            <person name="Luo Y.B."/>
            <person name="Zou S.Q."/>
            <person name="Chen S.P."/>
            <person name="Lan S."/>
            <person name="Tsai W.C."/>
            <person name="Van de Peer Y."/>
            <person name="Liu Z.J."/>
        </authorList>
    </citation>
    <scope>NUCLEOTIDE SEQUENCE [LARGE SCALE GENOMIC DNA]</scope>
    <source>
        <strain evidence="5">Lor287</strain>
    </source>
</reference>
<evidence type="ECO:0000256" key="4">
    <source>
        <dbReference type="RuleBase" id="RU363099"/>
    </source>
</evidence>
<dbReference type="InterPro" id="IPR004265">
    <property type="entry name" value="Dirigent"/>
</dbReference>
<keyword evidence="6" id="KW-1185">Reference proteome</keyword>
<dbReference type="PANTHER" id="PTHR21495">
    <property type="entry name" value="NUCLEOPORIN-RELATED"/>
    <property type="match status" value="1"/>
</dbReference>
<comment type="subunit">
    <text evidence="2 4">Homodimer.</text>
</comment>
<keyword evidence="3 4" id="KW-0964">Secreted</keyword>
<evidence type="ECO:0000256" key="2">
    <source>
        <dbReference type="ARBA" id="ARBA00011738"/>
    </source>
</evidence>
<keyword evidence="4" id="KW-0732">Signal</keyword>
<dbReference type="GO" id="GO:0009699">
    <property type="term" value="P:phenylpropanoid biosynthetic process"/>
    <property type="evidence" value="ECO:0007669"/>
    <property type="project" value="UniProtKB-ARBA"/>
</dbReference>
<evidence type="ECO:0000256" key="3">
    <source>
        <dbReference type="ARBA" id="ARBA00022525"/>
    </source>
</evidence>
<evidence type="ECO:0000313" key="5">
    <source>
        <dbReference type="EMBL" id="KAK8937089.1"/>
    </source>
</evidence>
<comment type="function">
    <text evidence="4">Dirigent proteins impart stereoselectivity on the phenoxy radical-coupling reaction, yielding optically active lignans from two molecules of coniferyl alcohol in the biosynthesis of lignans, flavonolignans, and alkaloids and thus plays a central role in plant secondary metabolism.</text>
</comment>
<organism evidence="5 6">
    <name type="scientific">Platanthera zijinensis</name>
    <dbReference type="NCBI Taxonomy" id="2320716"/>
    <lineage>
        <taxon>Eukaryota</taxon>
        <taxon>Viridiplantae</taxon>
        <taxon>Streptophyta</taxon>
        <taxon>Embryophyta</taxon>
        <taxon>Tracheophyta</taxon>
        <taxon>Spermatophyta</taxon>
        <taxon>Magnoliopsida</taxon>
        <taxon>Liliopsida</taxon>
        <taxon>Asparagales</taxon>
        <taxon>Orchidaceae</taxon>
        <taxon>Orchidoideae</taxon>
        <taxon>Orchideae</taxon>
        <taxon>Orchidinae</taxon>
        <taxon>Platanthera</taxon>
    </lineage>
</organism>
<comment type="caution">
    <text evidence="5">The sequence shown here is derived from an EMBL/GenBank/DDBJ whole genome shotgun (WGS) entry which is preliminary data.</text>
</comment>
<evidence type="ECO:0000256" key="1">
    <source>
        <dbReference type="ARBA" id="ARBA00010746"/>
    </source>
</evidence>
<dbReference type="InterPro" id="IPR044859">
    <property type="entry name" value="Allene_oxi_cyc_Dirigent"/>
</dbReference>
<accession>A0AAP0BF64</accession>
<keyword evidence="4" id="KW-0052">Apoplast</keyword>
<dbReference type="EMBL" id="JBBWWQ010000010">
    <property type="protein sequence ID" value="KAK8937089.1"/>
    <property type="molecule type" value="Genomic_DNA"/>
</dbReference>
<evidence type="ECO:0000313" key="6">
    <source>
        <dbReference type="Proteomes" id="UP001418222"/>
    </source>
</evidence>
<dbReference type="AlphaFoldDB" id="A0AAP0BF64"/>
<dbReference type="GO" id="GO:0048046">
    <property type="term" value="C:apoplast"/>
    <property type="evidence" value="ECO:0007669"/>
    <property type="project" value="UniProtKB-SubCell"/>
</dbReference>
<feature type="chain" id="PRO_5042661435" description="Dirigent protein" evidence="4">
    <location>
        <begin position="20"/>
        <end position="195"/>
    </location>
</feature>
<gene>
    <name evidence="5" type="ORF">KSP39_PZI011808</name>
</gene>
<dbReference type="Pfam" id="PF03018">
    <property type="entry name" value="Dirigent"/>
    <property type="match status" value="1"/>
</dbReference>
<proteinExistence type="inferred from homology"/>
<comment type="subcellular location">
    <subcellularLocation>
        <location evidence="4">Secreted</location>
        <location evidence="4">Extracellular space</location>
        <location evidence="4">Apoplast</location>
    </subcellularLocation>
</comment>
<name>A0AAP0BF64_9ASPA</name>